<feature type="binding site" evidence="4">
    <location>
        <position position="234"/>
    </location>
    <ligand>
        <name>Mn(2+)</name>
        <dbReference type="ChEBI" id="CHEBI:29035"/>
        <label>2</label>
    </ligand>
</feature>
<keyword evidence="7" id="KW-1185">Reference proteome</keyword>
<dbReference type="InterPro" id="IPR006035">
    <property type="entry name" value="Ureohydrolase"/>
</dbReference>
<keyword evidence="3 5" id="KW-0378">Hydrolase</keyword>
<protein>
    <submittedName>
        <fullName evidence="6">Agmatinase</fullName>
    </submittedName>
</protein>
<dbReference type="AlphaFoldDB" id="B2A2U1"/>
<dbReference type="PANTHER" id="PTHR11358">
    <property type="entry name" value="ARGINASE/AGMATINASE"/>
    <property type="match status" value="1"/>
</dbReference>
<evidence type="ECO:0000256" key="3">
    <source>
        <dbReference type="ARBA" id="ARBA00022801"/>
    </source>
</evidence>
<keyword evidence="4" id="KW-0464">Manganese</keyword>
<dbReference type="PIRSF" id="PIRSF036979">
    <property type="entry name" value="Arginase"/>
    <property type="match status" value="1"/>
</dbReference>
<evidence type="ECO:0000313" key="7">
    <source>
        <dbReference type="Proteomes" id="UP000001683"/>
    </source>
</evidence>
<dbReference type="RefSeq" id="WP_012449143.1">
    <property type="nucleotide sequence ID" value="NC_010718.1"/>
</dbReference>
<feature type="binding site" evidence="4">
    <location>
        <position position="145"/>
    </location>
    <ligand>
        <name>Mn(2+)</name>
        <dbReference type="ChEBI" id="CHEBI:29035"/>
        <label>1</label>
    </ligand>
</feature>
<evidence type="ECO:0000256" key="4">
    <source>
        <dbReference type="PIRSR" id="PIRSR036979-1"/>
    </source>
</evidence>
<dbReference type="PRINTS" id="PR00116">
    <property type="entry name" value="ARGINASE"/>
</dbReference>
<evidence type="ECO:0000313" key="6">
    <source>
        <dbReference type="EMBL" id="ACB86309.1"/>
    </source>
</evidence>
<name>B2A2U1_NATTJ</name>
<dbReference type="InterPro" id="IPR005925">
    <property type="entry name" value="Agmatinase-rel"/>
</dbReference>
<sequence>MSRRSLWRGLYRKDFSPGEADFTILGIPFDKGCSFREGTCSGPEYIRSSSDRNPPVTEDGAQLTASVCDMGNIPFQDVFETQRDYFEKVQDQVEEIFKAKYLQNDHMFPIFLGGDHSITIPLLRAIDQVYKGDEEDIAIIHFDTHLDICDTLDENPLSHGSTHRRGWELDVFKPEHTYFVGIRCSEAQEHNFLHGKQTNIVTAKQIFMEGPLKMAQQIADLVGNRKTYLTLDIDVLDPAFAPGTGTPVAGGLSSRELLIMLEELSKLNLIGMDLVEVSPPWDNSEITLYSAQKIIFEMMGYMAPKDKKGDSILNQFSLKQTGSFNYQYYDSQA</sequence>
<dbReference type="SUPFAM" id="SSF52768">
    <property type="entry name" value="Arginase/deacetylase"/>
    <property type="match status" value="1"/>
</dbReference>
<dbReference type="InParanoid" id="B2A2U1"/>
<dbReference type="GO" id="GO:0008783">
    <property type="term" value="F:agmatinase activity"/>
    <property type="evidence" value="ECO:0007669"/>
    <property type="project" value="TreeGrafter"/>
</dbReference>
<dbReference type="STRING" id="457570.Nther_2759"/>
<dbReference type="KEGG" id="nth:Nther_2759"/>
<reference evidence="6 7" key="1">
    <citation type="submission" date="2008-04" db="EMBL/GenBank/DDBJ databases">
        <title>Complete sequence of chromosome of Natranaerobius thermophilus JW/NM-WN-LF.</title>
        <authorList>
            <consortium name="US DOE Joint Genome Institute"/>
            <person name="Copeland A."/>
            <person name="Lucas S."/>
            <person name="Lapidus A."/>
            <person name="Glavina del Rio T."/>
            <person name="Dalin E."/>
            <person name="Tice H."/>
            <person name="Bruce D."/>
            <person name="Goodwin L."/>
            <person name="Pitluck S."/>
            <person name="Chertkov O."/>
            <person name="Brettin T."/>
            <person name="Detter J.C."/>
            <person name="Han C."/>
            <person name="Kuske C.R."/>
            <person name="Schmutz J."/>
            <person name="Larimer F."/>
            <person name="Land M."/>
            <person name="Hauser L."/>
            <person name="Kyrpides N."/>
            <person name="Lykidis A."/>
            <person name="Mesbah N.M."/>
            <person name="Wiegel J."/>
        </authorList>
    </citation>
    <scope>NUCLEOTIDE SEQUENCE [LARGE SCALE GENOMIC DNA]</scope>
    <source>
        <strain evidence="7">ATCC BAA-1301 / DSM 18059 / JW/NM-WN-LF</strain>
    </source>
</reference>
<evidence type="ECO:0000256" key="5">
    <source>
        <dbReference type="RuleBase" id="RU003684"/>
    </source>
</evidence>
<comment type="cofactor">
    <cofactor evidence="4">
        <name>Mn(2+)</name>
        <dbReference type="ChEBI" id="CHEBI:29035"/>
    </cofactor>
    <text evidence="4">Binds 2 manganese ions per subunit.</text>
</comment>
<dbReference type="Gene3D" id="3.40.800.10">
    <property type="entry name" value="Ureohydrolase domain"/>
    <property type="match status" value="1"/>
</dbReference>
<feature type="binding site" evidence="4">
    <location>
        <position position="143"/>
    </location>
    <ligand>
        <name>Mn(2+)</name>
        <dbReference type="ChEBI" id="CHEBI:29035"/>
        <label>1</label>
    </ligand>
</feature>
<dbReference type="Proteomes" id="UP000001683">
    <property type="component" value="Chromosome"/>
</dbReference>
<evidence type="ECO:0000256" key="2">
    <source>
        <dbReference type="ARBA" id="ARBA00022723"/>
    </source>
</evidence>
<dbReference type="OrthoDB" id="9788689at2"/>
<proteinExistence type="inferred from homology"/>
<dbReference type="InterPro" id="IPR023696">
    <property type="entry name" value="Ureohydrolase_dom_sf"/>
</dbReference>
<feature type="binding site" evidence="4">
    <location>
        <position position="116"/>
    </location>
    <ligand>
        <name>Mn(2+)</name>
        <dbReference type="ChEBI" id="CHEBI:29035"/>
        <label>1</label>
    </ligand>
</feature>
<dbReference type="eggNOG" id="COG0010">
    <property type="taxonomic scope" value="Bacteria"/>
</dbReference>
<keyword evidence="2 4" id="KW-0479">Metal-binding</keyword>
<dbReference type="EMBL" id="CP001034">
    <property type="protein sequence ID" value="ACB86309.1"/>
    <property type="molecule type" value="Genomic_DNA"/>
</dbReference>
<evidence type="ECO:0000256" key="1">
    <source>
        <dbReference type="ARBA" id="ARBA00009227"/>
    </source>
</evidence>
<dbReference type="NCBIfam" id="TIGR01230">
    <property type="entry name" value="agmatinase"/>
    <property type="match status" value="1"/>
</dbReference>
<dbReference type="PANTHER" id="PTHR11358:SF26">
    <property type="entry name" value="GUANIDINO ACID HYDROLASE, MITOCHONDRIAL"/>
    <property type="match status" value="1"/>
</dbReference>
<dbReference type="PROSITE" id="PS51409">
    <property type="entry name" value="ARGINASE_2"/>
    <property type="match status" value="1"/>
</dbReference>
<dbReference type="InterPro" id="IPR020855">
    <property type="entry name" value="Ureohydrolase_Mn_BS"/>
</dbReference>
<dbReference type="Pfam" id="PF00491">
    <property type="entry name" value="Arginase"/>
    <property type="match status" value="1"/>
</dbReference>
<dbReference type="PROSITE" id="PS01053">
    <property type="entry name" value="ARGINASE_1"/>
    <property type="match status" value="1"/>
</dbReference>
<gene>
    <name evidence="6" type="ordered locus">Nther_2759</name>
</gene>
<organism evidence="6 7">
    <name type="scientific">Natranaerobius thermophilus (strain ATCC BAA-1301 / DSM 18059 / JW/NM-WN-LF)</name>
    <dbReference type="NCBI Taxonomy" id="457570"/>
    <lineage>
        <taxon>Bacteria</taxon>
        <taxon>Bacillati</taxon>
        <taxon>Bacillota</taxon>
        <taxon>Clostridia</taxon>
        <taxon>Natranaerobiales</taxon>
        <taxon>Natranaerobiaceae</taxon>
        <taxon>Natranaerobius</taxon>
    </lineage>
</organism>
<dbReference type="GO" id="GO:0046872">
    <property type="term" value="F:metal ion binding"/>
    <property type="evidence" value="ECO:0007669"/>
    <property type="project" value="UniProtKB-KW"/>
</dbReference>
<dbReference type="HOGENOM" id="CLU_039478_0_0_9"/>
<dbReference type="GO" id="GO:0033389">
    <property type="term" value="P:putrescine biosynthetic process from arginine, via agmatine"/>
    <property type="evidence" value="ECO:0007669"/>
    <property type="project" value="TreeGrafter"/>
</dbReference>
<accession>B2A2U1</accession>
<reference evidence="6 7" key="2">
    <citation type="journal article" date="2011" name="J. Bacteriol.">
        <title>Complete genome sequence of the anaerobic, halophilic alkalithermophile Natranaerobius thermophilus JW/NM-WN-LF.</title>
        <authorList>
            <person name="Zhao B."/>
            <person name="Mesbah N.M."/>
            <person name="Dalin E."/>
            <person name="Goodwin L."/>
            <person name="Nolan M."/>
            <person name="Pitluck S."/>
            <person name="Chertkov O."/>
            <person name="Brettin T.S."/>
            <person name="Han J."/>
            <person name="Larimer F.W."/>
            <person name="Land M.L."/>
            <person name="Hauser L."/>
            <person name="Kyrpides N."/>
            <person name="Wiegel J."/>
        </authorList>
    </citation>
    <scope>NUCLEOTIDE SEQUENCE [LARGE SCALE GENOMIC DNA]</scope>
    <source>
        <strain evidence="7">ATCC BAA-1301 / DSM 18059 / JW/NM-WN-LF</strain>
    </source>
</reference>
<dbReference type="FunCoup" id="B2A2U1">
    <property type="interactions" value="246"/>
</dbReference>
<comment type="similarity">
    <text evidence="1">Belongs to the arginase family. Agmatinase subfamily.</text>
</comment>
<feature type="binding site" evidence="4">
    <location>
        <position position="232"/>
    </location>
    <ligand>
        <name>Mn(2+)</name>
        <dbReference type="ChEBI" id="CHEBI:29035"/>
        <label>2</label>
    </ligand>
</feature>
<feature type="binding site" evidence="4">
    <location>
        <position position="147"/>
    </location>
    <ligand>
        <name>Mn(2+)</name>
        <dbReference type="ChEBI" id="CHEBI:29035"/>
        <label>1</label>
    </ligand>
</feature>